<evidence type="ECO:0000256" key="3">
    <source>
        <dbReference type="SAM" id="MobiDB-lite"/>
    </source>
</evidence>
<dbReference type="Proteomes" id="UP000007110">
    <property type="component" value="Unassembled WGS sequence"/>
</dbReference>
<evidence type="ECO:0000256" key="2">
    <source>
        <dbReference type="ARBA" id="ARBA00023172"/>
    </source>
</evidence>
<dbReference type="InterPro" id="IPR013762">
    <property type="entry name" value="Integrase-like_cat_sf"/>
</dbReference>
<dbReference type="KEGG" id="spu:115919931"/>
<dbReference type="GO" id="GO:0015074">
    <property type="term" value="P:DNA integration"/>
    <property type="evidence" value="ECO:0007669"/>
    <property type="project" value="InterPro"/>
</dbReference>
<dbReference type="GO" id="GO:0006310">
    <property type="term" value="P:DNA recombination"/>
    <property type="evidence" value="ECO:0007669"/>
    <property type="project" value="UniProtKB-KW"/>
</dbReference>
<dbReference type="EnsemblMetazoa" id="XM_030978149">
    <property type="protein sequence ID" value="XP_030834009"/>
    <property type="gene ID" value="LOC115921082"/>
</dbReference>
<accession>A0A7M7N337</accession>
<dbReference type="EnsemblMetazoa" id="XM_030974645">
    <property type="protein sequence ID" value="XP_030830505"/>
    <property type="gene ID" value="LOC115919931"/>
</dbReference>
<dbReference type="PANTHER" id="PTHR35617">
    <property type="entry name" value="PHAGE_INTEGRASE DOMAIN-CONTAINING PROTEIN"/>
    <property type="match status" value="1"/>
</dbReference>
<dbReference type="InterPro" id="IPR002104">
    <property type="entry name" value="Integrase_catalytic"/>
</dbReference>
<dbReference type="AlphaFoldDB" id="A0A7M7N337"/>
<dbReference type="GO" id="GO:0003677">
    <property type="term" value="F:DNA binding"/>
    <property type="evidence" value="ECO:0007669"/>
    <property type="project" value="UniProtKB-KW"/>
</dbReference>
<reference evidence="5" key="2">
    <citation type="submission" date="2021-01" db="UniProtKB">
        <authorList>
            <consortium name="EnsemblMetazoa"/>
        </authorList>
    </citation>
    <scope>IDENTIFICATION</scope>
</reference>
<keyword evidence="2" id="KW-0233">DNA recombination</keyword>
<organism evidence="5 6">
    <name type="scientific">Strongylocentrotus purpuratus</name>
    <name type="common">Purple sea urchin</name>
    <dbReference type="NCBI Taxonomy" id="7668"/>
    <lineage>
        <taxon>Eukaryota</taxon>
        <taxon>Metazoa</taxon>
        <taxon>Echinodermata</taxon>
        <taxon>Eleutherozoa</taxon>
        <taxon>Echinozoa</taxon>
        <taxon>Echinoidea</taxon>
        <taxon>Euechinoidea</taxon>
        <taxon>Echinacea</taxon>
        <taxon>Camarodonta</taxon>
        <taxon>Echinidea</taxon>
        <taxon>Strongylocentrotidae</taxon>
        <taxon>Strongylocentrotus</taxon>
    </lineage>
</organism>
<evidence type="ECO:0000313" key="5">
    <source>
        <dbReference type="EnsemblMetazoa" id="XP_030830505"/>
    </source>
</evidence>
<dbReference type="Pfam" id="PF00589">
    <property type="entry name" value="Phage_integrase"/>
    <property type="match status" value="1"/>
</dbReference>
<feature type="region of interest" description="Disordered" evidence="3">
    <location>
        <begin position="1"/>
        <end position="28"/>
    </location>
</feature>
<keyword evidence="1" id="KW-0238">DNA-binding</keyword>
<dbReference type="Gene3D" id="1.10.150.130">
    <property type="match status" value="1"/>
</dbReference>
<dbReference type="InParanoid" id="A0A7M7N337"/>
<dbReference type="InterPro" id="IPR010998">
    <property type="entry name" value="Integrase_recombinase_N"/>
</dbReference>
<dbReference type="InterPro" id="IPR011010">
    <property type="entry name" value="DNA_brk_join_enz"/>
</dbReference>
<dbReference type="KEGG" id="spu:115921082"/>
<evidence type="ECO:0000256" key="1">
    <source>
        <dbReference type="ARBA" id="ARBA00023125"/>
    </source>
</evidence>
<dbReference type="RefSeq" id="XP_030834009.1">
    <property type="nucleotide sequence ID" value="XM_030978149.1"/>
</dbReference>
<dbReference type="OrthoDB" id="10064229at2759"/>
<feature type="domain" description="Tyr recombinase" evidence="4">
    <location>
        <begin position="149"/>
        <end position="358"/>
    </location>
</feature>
<protein>
    <recommendedName>
        <fullName evidence="4">Tyr recombinase domain-containing protein</fullName>
    </recommendedName>
</protein>
<keyword evidence="6" id="KW-1185">Reference proteome</keyword>
<dbReference type="GeneID" id="115919931"/>
<proteinExistence type="predicted"/>
<reference evidence="6" key="1">
    <citation type="submission" date="2015-02" db="EMBL/GenBank/DDBJ databases">
        <title>Genome sequencing for Strongylocentrotus purpuratus.</title>
        <authorList>
            <person name="Murali S."/>
            <person name="Liu Y."/>
            <person name="Vee V."/>
            <person name="English A."/>
            <person name="Wang M."/>
            <person name="Skinner E."/>
            <person name="Han Y."/>
            <person name="Muzny D.M."/>
            <person name="Worley K.C."/>
            <person name="Gibbs R.A."/>
        </authorList>
    </citation>
    <scope>NUCLEOTIDE SEQUENCE</scope>
</reference>
<evidence type="ECO:0000313" key="6">
    <source>
        <dbReference type="Proteomes" id="UP000007110"/>
    </source>
</evidence>
<sequence length="364" mass="40831">MVSHDPSVTCRPTPSTTSELSRGTFKPIPKPQANRLDYLNKGWRSAGLSEHASSLIALSWRDGTNKQYESAWQQWLRWCDSQSLDPFDSCIVNVINFLSAQQGLGKSYSTINSYRSGLSSVLPPMEGFPVGKHPMVIRLLKGIFNANPPKPRYQSTWEVSRVLDYLCSMAENYQLSLFHLSQKLVSLVALVTAQRTQTLNHLDISFMHISDDRAVFQVMDVLKTTTPKKGIAKQIVELPSFPSNKKLCVLLTLKEYLNRTKPLRECHGETKLFISTRKPHKSVTSSTLARWLKFSLFASGIDTSVFSAHSFRSAATSSAFAHGVTLKEIMKKADWSNARTFKTFYHKPVVEDGTFAFSVLAQAS</sequence>
<dbReference type="PANTHER" id="PTHR35617:SF3">
    <property type="entry name" value="CORE-BINDING (CB) DOMAIN-CONTAINING PROTEIN"/>
    <property type="match status" value="1"/>
</dbReference>
<dbReference type="SUPFAM" id="SSF56349">
    <property type="entry name" value="DNA breaking-rejoining enzymes"/>
    <property type="match status" value="1"/>
</dbReference>
<dbReference type="RefSeq" id="XP_030830505.1">
    <property type="nucleotide sequence ID" value="XM_030974645.1"/>
</dbReference>
<name>A0A7M7N337_STRPU</name>
<dbReference type="PROSITE" id="PS51898">
    <property type="entry name" value="TYR_RECOMBINASE"/>
    <property type="match status" value="1"/>
</dbReference>
<evidence type="ECO:0000259" key="4">
    <source>
        <dbReference type="PROSITE" id="PS51898"/>
    </source>
</evidence>
<feature type="compositionally biased region" description="Polar residues" evidence="3">
    <location>
        <begin position="10"/>
        <end position="21"/>
    </location>
</feature>
<dbReference type="GeneID" id="115921082"/>
<dbReference type="Gene3D" id="1.10.443.10">
    <property type="entry name" value="Intergrase catalytic core"/>
    <property type="match status" value="1"/>
</dbReference>
<dbReference type="OMA" id="RECISTC"/>